<evidence type="ECO:0000313" key="8">
    <source>
        <dbReference type="Proteomes" id="UP000324585"/>
    </source>
</evidence>
<dbReference type="AlphaFoldDB" id="A0A5J4YYC4"/>
<feature type="binding site" evidence="5">
    <location>
        <position position="81"/>
    </location>
    <ligand>
        <name>chlorophyll a</name>
        <dbReference type="ChEBI" id="CHEBI:58416"/>
        <label>1</label>
    </ligand>
</feature>
<accession>A0A5J4YYC4</accession>
<reference evidence="9 10" key="2">
    <citation type="journal article" date="2023" name="Nature">
        <title>In situ structure of the red algal phycobilisome-PSII-PSI-LHC megacomplex.</title>
        <authorList>
            <person name="You X."/>
            <person name="Zhang X."/>
            <person name="Cheng J."/>
            <person name="Xiao Y."/>
            <person name="Ma J."/>
            <person name="Sun S."/>
            <person name="Zhang X."/>
            <person name="Wang H.W."/>
            <person name="Sui S.F."/>
        </authorList>
    </citation>
    <scope>STRUCTURE BY ELECTRON MICROSCOPY (3.30 ANGSTROMS) OF 42-210</scope>
</reference>
<feature type="binding site" evidence="5">
    <location>
        <position position="181"/>
    </location>
    <ligand>
        <name>chlorophyll a</name>
        <dbReference type="ChEBI" id="CHEBI:58416"/>
        <label>1</label>
    </ligand>
</feature>
<evidence type="ECO:0000313" key="7">
    <source>
        <dbReference type="EMBL" id="KAA8496609.1"/>
    </source>
</evidence>
<dbReference type="EMDB" id="EMD-33658"/>
<gene>
    <name evidence="7" type="ORF">FVE85_0338</name>
</gene>
<proteinExistence type="evidence at protein level"/>
<evidence type="ECO:0007829" key="9">
    <source>
        <dbReference type="PDB" id="7Y5E"/>
    </source>
</evidence>
<comment type="subcellular location">
    <subcellularLocation>
        <location evidence="1">Plastid</location>
        <location evidence="1">Chloroplast</location>
    </subcellularLocation>
</comment>
<dbReference type="PDB" id="7Y5E">
    <property type="method" value="EM"/>
    <property type="resolution" value="3.30 A"/>
    <property type="chains" value="32/3N=42-210"/>
</dbReference>
<dbReference type="SUPFAM" id="SSF103511">
    <property type="entry name" value="Chlorophyll a-b binding protein"/>
    <property type="match status" value="1"/>
</dbReference>
<dbReference type="EMDB" id="EMD-33618"/>
<feature type="binding site" evidence="5">
    <location>
        <position position="178"/>
    </location>
    <ligand>
        <name>chlorophyll a</name>
        <dbReference type="ChEBI" id="CHEBI:58416"/>
        <label>1</label>
    </ligand>
</feature>
<comment type="caution">
    <text evidence="7">The sequence shown here is derived from an EMBL/GenBank/DDBJ whole genome shotgun (WGS) entry which is preliminary data.</text>
</comment>
<keyword evidence="6" id="KW-0732">Signal</keyword>
<dbReference type="GO" id="GO:0016168">
    <property type="term" value="F:chlorophyll binding"/>
    <property type="evidence" value="ECO:0007669"/>
    <property type="project" value="UniProtKB-KW"/>
</dbReference>
<evidence type="ECO:0000256" key="4">
    <source>
        <dbReference type="ARBA" id="ARBA00022640"/>
    </source>
</evidence>
<keyword evidence="5" id="KW-0148">Chlorophyll</keyword>
<keyword evidence="2" id="KW-0150">Chloroplast</keyword>
<sequence>MICKMAAAFVSGVGLARASVGRAAVCTKNVQVSMMAKSKSVPFMDAPPALDGSLAGDVGFDPLNISGFLNIKWLRESELKHGRICMLAALGMIVQEVYRFPFYQGAPAVATEAHDYFAKWNGPLGQVLIFASFFEIMTTPAVIQMITGESDRAPGYFAFDPLGLGKNPDARKRFEVSELKNGRLAMIAVGGMVHQMWLTKMGIIGQLQAGKFMP</sequence>
<dbReference type="PDB" id="7Y7A">
    <property type="method" value="EM"/>
    <property type="resolution" value="4.30 A"/>
    <property type="chains" value="37/3o=42-210"/>
</dbReference>
<name>A0A5J4YYC4_PORPP</name>
<dbReference type="GO" id="GO:0009507">
    <property type="term" value="C:chloroplast"/>
    <property type="evidence" value="ECO:0007669"/>
    <property type="project" value="UniProtKB-SubCell"/>
</dbReference>
<keyword evidence="3" id="KW-0602">Photosynthesis</keyword>
<feature type="chain" id="PRO_5023855632" evidence="6">
    <location>
        <begin position="19"/>
        <end position="214"/>
    </location>
</feature>
<feature type="binding site" evidence="5">
    <location>
        <position position="78"/>
    </location>
    <ligand>
        <name>chlorophyll a</name>
        <dbReference type="ChEBI" id="CHEBI:58416"/>
        <label>1</label>
    </ligand>
</feature>
<keyword evidence="5" id="KW-0157">Chromophore</keyword>
<organism evidence="7 8">
    <name type="scientific">Porphyridium purpureum</name>
    <name type="common">Red alga</name>
    <name type="synonym">Porphyridium cruentum</name>
    <dbReference type="NCBI Taxonomy" id="35688"/>
    <lineage>
        <taxon>Eukaryota</taxon>
        <taxon>Rhodophyta</taxon>
        <taxon>Bangiophyceae</taxon>
        <taxon>Porphyridiales</taxon>
        <taxon>Porphyridiaceae</taxon>
        <taxon>Porphyridium</taxon>
    </lineage>
</organism>
<dbReference type="GO" id="GO:0009765">
    <property type="term" value="P:photosynthesis, light harvesting"/>
    <property type="evidence" value="ECO:0007669"/>
    <property type="project" value="InterPro"/>
</dbReference>
<dbReference type="GO" id="GO:0016020">
    <property type="term" value="C:membrane"/>
    <property type="evidence" value="ECO:0007669"/>
    <property type="project" value="InterPro"/>
</dbReference>
<protein>
    <submittedName>
        <fullName evidence="7">Chlorophyll a-b binding protein, chloroplastic</fullName>
    </submittedName>
</protein>
<evidence type="ECO:0007829" key="10">
    <source>
        <dbReference type="PDB" id="7Y7A"/>
    </source>
</evidence>
<dbReference type="Gene3D" id="1.10.3460.10">
    <property type="entry name" value="Chlorophyll a/b binding protein domain"/>
    <property type="match status" value="1"/>
</dbReference>
<feature type="binding site" evidence="5">
    <location>
        <position position="66"/>
    </location>
    <ligand>
        <name>chlorophyll a</name>
        <dbReference type="ChEBI" id="CHEBI:58416"/>
        <label>1</label>
    </ligand>
</feature>
<dbReference type="EMBL" id="VRMN01000002">
    <property type="protein sequence ID" value="KAA8496609.1"/>
    <property type="molecule type" value="Genomic_DNA"/>
</dbReference>
<dbReference type="Pfam" id="PF00504">
    <property type="entry name" value="Chloroa_b-bind"/>
    <property type="match status" value="1"/>
</dbReference>
<evidence type="ECO:0000256" key="1">
    <source>
        <dbReference type="ARBA" id="ARBA00004229"/>
    </source>
</evidence>
<dbReference type="OMA" id="MTSDWMP"/>
<dbReference type="PANTHER" id="PTHR21649">
    <property type="entry name" value="CHLOROPHYLL A/B BINDING PROTEIN"/>
    <property type="match status" value="1"/>
</dbReference>
<keyword evidence="4" id="KW-0934">Plastid</keyword>
<keyword evidence="9 10" id="KW-0002">3D-structure</keyword>
<evidence type="ECO:0000256" key="6">
    <source>
        <dbReference type="SAM" id="SignalP"/>
    </source>
</evidence>
<dbReference type="Proteomes" id="UP000324585">
    <property type="component" value="Unassembled WGS sequence"/>
</dbReference>
<evidence type="ECO:0000256" key="5">
    <source>
        <dbReference type="PIRSR" id="PIRSR601344-1"/>
    </source>
</evidence>
<feature type="signal peptide" evidence="6">
    <location>
        <begin position="1"/>
        <end position="18"/>
    </location>
</feature>
<feature type="binding site" evidence="5">
    <location>
        <position position="195"/>
    </location>
    <ligand>
        <name>chlorophyll a</name>
        <dbReference type="ChEBI" id="CHEBI:58416"/>
        <label>1</label>
    </ligand>
</feature>
<evidence type="ECO:0000256" key="2">
    <source>
        <dbReference type="ARBA" id="ARBA00022528"/>
    </source>
</evidence>
<dbReference type="InterPro" id="IPR001344">
    <property type="entry name" value="Chloro_AB-bd_pln"/>
</dbReference>
<feature type="binding site" evidence="5">
    <location>
        <position position="183"/>
    </location>
    <ligand>
        <name>chlorophyll a</name>
        <dbReference type="ChEBI" id="CHEBI:58416"/>
        <label>1</label>
    </ligand>
</feature>
<feature type="binding site" evidence="5">
    <location>
        <position position="83"/>
    </location>
    <ligand>
        <name>chlorophyll a</name>
        <dbReference type="ChEBI" id="CHEBI:58416"/>
        <label>1</label>
    </ligand>
</feature>
<dbReference type="InterPro" id="IPR022796">
    <property type="entry name" value="Chloroa_b-bind"/>
</dbReference>
<evidence type="ECO:0000256" key="3">
    <source>
        <dbReference type="ARBA" id="ARBA00022531"/>
    </source>
</evidence>
<reference evidence="8" key="1">
    <citation type="journal article" date="2019" name="Nat. Commun.">
        <title>Expansion of phycobilisome linker gene families in mesophilic red algae.</title>
        <authorList>
            <person name="Lee J."/>
            <person name="Kim D."/>
            <person name="Bhattacharya D."/>
            <person name="Yoon H.S."/>
        </authorList>
    </citation>
    <scope>NUCLEOTIDE SEQUENCE [LARGE SCALE GENOMIC DNA]</scope>
    <source>
        <strain evidence="8">CCMP 1328</strain>
    </source>
</reference>
<dbReference type="OrthoDB" id="423598at2759"/>
<keyword evidence="8" id="KW-1185">Reference proteome</keyword>